<feature type="compositionally biased region" description="Low complexity" evidence="1">
    <location>
        <begin position="10"/>
        <end position="23"/>
    </location>
</feature>
<proteinExistence type="predicted"/>
<evidence type="ECO:0000313" key="2">
    <source>
        <dbReference type="EMBL" id="RXW17946.1"/>
    </source>
</evidence>
<protein>
    <submittedName>
        <fullName evidence="2">Uncharacterized protein</fullName>
    </submittedName>
</protein>
<evidence type="ECO:0000313" key="3">
    <source>
        <dbReference type="Proteomes" id="UP000290288"/>
    </source>
</evidence>
<dbReference type="Proteomes" id="UP000290288">
    <property type="component" value="Unassembled WGS sequence"/>
</dbReference>
<feature type="region of interest" description="Disordered" evidence="1">
    <location>
        <begin position="201"/>
        <end position="220"/>
    </location>
</feature>
<accession>A0A4Q2DG51</accession>
<gene>
    <name evidence="2" type="ORF">EST38_g7907</name>
</gene>
<feature type="compositionally biased region" description="Polar residues" evidence="1">
    <location>
        <begin position="60"/>
        <end position="76"/>
    </location>
</feature>
<organism evidence="2 3">
    <name type="scientific">Candolleomyces aberdarensis</name>
    <dbReference type="NCBI Taxonomy" id="2316362"/>
    <lineage>
        <taxon>Eukaryota</taxon>
        <taxon>Fungi</taxon>
        <taxon>Dikarya</taxon>
        <taxon>Basidiomycota</taxon>
        <taxon>Agaricomycotina</taxon>
        <taxon>Agaricomycetes</taxon>
        <taxon>Agaricomycetidae</taxon>
        <taxon>Agaricales</taxon>
        <taxon>Agaricineae</taxon>
        <taxon>Psathyrellaceae</taxon>
        <taxon>Candolleomyces</taxon>
    </lineage>
</organism>
<feature type="compositionally biased region" description="Basic residues" evidence="1">
    <location>
        <begin position="315"/>
        <end position="346"/>
    </location>
</feature>
<sequence>MAPLYSKVVASRPASHPSSPASSDAGTPKRGGRIITRVDAPVPAKAAGPETTQMHKKPSGVSTSRSTSNTTGFTRTENARRKDTMGNDGWTTVTGRCRAHSLDSASRSEAAGAMNVGEEQALALPVLTTKQNAAVDDTVQQLTQDKRAHLARCYNAVQTARAGRASHDKGKAVDPRNWGDIDWDSDELNVEAQAAALEQLKKRKRKSKKKSKTKSSALNTAAVPVPTTPQVDSLIDKVPCREPSVLPLPSFLASMNPPRAPARLGVPVRLGTGLSWGSQRAFSACPSAQIPPKSRLAVALQAAERLQGNSGPASKPKKSDKKKKKKLNDKKAKKAKSHRKKRARRS</sequence>
<reference evidence="2 3" key="1">
    <citation type="submission" date="2019-01" db="EMBL/GenBank/DDBJ databases">
        <title>Draft genome sequence of Psathyrella aberdarensis IHI B618.</title>
        <authorList>
            <person name="Buettner E."/>
            <person name="Kellner H."/>
        </authorList>
    </citation>
    <scope>NUCLEOTIDE SEQUENCE [LARGE SCALE GENOMIC DNA]</scope>
    <source>
        <strain evidence="2 3">IHI B618</strain>
    </source>
</reference>
<feature type="compositionally biased region" description="Basic residues" evidence="1">
    <location>
        <begin position="201"/>
        <end position="213"/>
    </location>
</feature>
<keyword evidence="3" id="KW-1185">Reference proteome</keyword>
<feature type="region of interest" description="Disordered" evidence="1">
    <location>
        <begin position="304"/>
        <end position="346"/>
    </location>
</feature>
<dbReference type="OrthoDB" id="3032433at2759"/>
<dbReference type="EMBL" id="SDEE01000301">
    <property type="protein sequence ID" value="RXW17946.1"/>
    <property type="molecule type" value="Genomic_DNA"/>
</dbReference>
<feature type="region of interest" description="Disordered" evidence="1">
    <location>
        <begin position="1"/>
        <end position="93"/>
    </location>
</feature>
<name>A0A4Q2DG51_9AGAR</name>
<comment type="caution">
    <text evidence="2">The sequence shown here is derived from an EMBL/GenBank/DDBJ whole genome shotgun (WGS) entry which is preliminary data.</text>
</comment>
<dbReference type="AlphaFoldDB" id="A0A4Q2DG51"/>
<evidence type="ECO:0000256" key="1">
    <source>
        <dbReference type="SAM" id="MobiDB-lite"/>
    </source>
</evidence>